<evidence type="ECO:0000313" key="5">
    <source>
        <dbReference type="Proteomes" id="UP000807353"/>
    </source>
</evidence>
<feature type="transmembrane region" description="Helical" evidence="3">
    <location>
        <begin position="241"/>
        <end position="259"/>
    </location>
</feature>
<gene>
    <name evidence="4" type="ORF">BDZ94DRAFT_1184174</name>
</gene>
<dbReference type="PANTHER" id="PTHR42032:SF1">
    <property type="entry name" value="YALI0E30679P"/>
    <property type="match status" value="1"/>
</dbReference>
<dbReference type="Proteomes" id="UP000807353">
    <property type="component" value="Unassembled WGS sequence"/>
</dbReference>
<reference evidence="4" key="1">
    <citation type="submission" date="2020-11" db="EMBL/GenBank/DDBJ databases">
        <authorList>
            <consortium name="DOE Joint Genome Institute"/>
            <person name="Ahrendt S."/>
            <person name="Riley R."/>
            <person name="Andreopoulos W."/>
            <person name="Labutti K."/>
            <person name="Pangilinan J."/>
            <person name="Ruiz-Duenas F.J."/>
            <person name="Barrasa J.M."/>
            <person name="Sanchez-Garcia M."/>
            <person name="Camarero S."/>
            <person name="Miyauchi S."/>
            <person name="Serrano A."/>
            <person name="Linde D."/>
            <person name="Babiker R."/>
            <person name="Drula E."/>
            <person name="Ayuso-Fernandez I."/>
            <person name="Pacheco R."/>
            <person name="Padilla G."/>
            <person name="Ferreira P."/>
            <person name="Barriuso J."/>
            <person name="Kellner H."/>
            <person name="Castanera R."/>
            <person name="Alfaro M."/>
            <person name="Ramirez L."/>
            <person name="Pisabarro A.G."/>
            <person name="Kuo A."/>
            <person name="Tritt A."/>
            <person name="Lipzen A."/>
            <person name="He G."/>
            <person name="Yan M."/>
            <person name="Ng V."/>
            <person name="Cullen D."/>
            <person name="Martin F."/>
            <person name="Rosso M.-N."/>
            <person name="Henrissat B."/>
            <person name="Hibbett D."/>
            <person name="Martinez A.T."/>
            <person name="Grigoriev I.V."/>
        </authorList>
    </citation>
    <scope>NUCLEOTIDE SEQUENCE</scope>
    <source>
        <strain evidence="4">CBS 247.69</strain>
    </source>
</reference>
<protein>
    <submittedName>
        <fullName evidence="4">Uncharacterized protein</fullName>
    </submittedName>
</protein>
<evidence type="ECO:0000256" key="2">
    <source>
        <dbReference type="SAM" id="MobiDB-lite"/>
    </source>
</evidence>
<name>A0A9P5YH01_9AGAR</name>
<dbReference type="AlphaFoldDB" id="A0A9P5YH01"/>
<evidence type="ECO:0000313" key="4">
    <source>
        <dbReference type="EMBL" id="KAF9468461.1"/>
    </source>
</evidence>
<organism evidence="4 5">
    <name type="scientific">Collybia nuda</name>
    <dbReference type="NCBI Taxonomy" id="64659"/>
    <lineage>
        <taxon>Eukaryota</taxon>
        <taxon>Fungi</taxon>
        <taxon>Dikarya</taxon>
        <taxon>Basidiomycota</taxon>
        <taxon>Agaricomycotina</taxon>
        <taxon>Agaricomycetes</taxon>
        <taxon>Agaricomycetidae</taxon>
        <taxon>Agaricales</taxon>
        <taxon>Tricholomatineae</taxon>
        <taxon>Clitocybaceae</taxon>
        <taxon>Collybia</taxon>
    </lineage>
</organism>
<feature type="coiled-coil region" evidence="1">
    <location>
        <begin position="287"/>
        <end position="364"/>
    </location>
</feature>
<keyword evidence="3" id="KW-1133">Transmembrane helix</keyword>
<keyword evidence="5" id="KW-1185">Reference proteome</keyword>
<dbReference type="OrthoDB" id="10263751at2759"/>
<keyword evidence="1" id="KW-0175">Coiled coil</keyword>
<keyword evidence="3" id="KW-0812">Transmembrane</keyword>
<proteinExistence type="predicted"/>
<feature type="transmembrane region" description="Helical" evidence="3">
    <location>
        <begin position="209"/>
        <end position="229"/>
    </location>
</feature>
<feature type="region of interest" description="Disordered" evidence="2">
    <location>
        <begin position="406"/>
        <end position="431"/>
    </location>
</feature>
<sequence length="479" mass="53693">MVTKTTAIAASQPIRRRMNLLGATHSTHALRLNTTGSFTSSDSKGLSGISASEPEDFPTGRNDDRDGSLHSDYETGSDVSDHEQEDATEHLEIPRTRENPKRPHIDTSNLAPPKDRGHPSPMSPNSRAWYEFDLAVVVALVSPIGNWLTGGDHIKNLLLIILLIFYLHQIIEVPWELYKNSRPRRRSPSIAVHNVEDQFKHIASSELRLLEFFFLSLTTISPFLGALLLRYGTAAVMGEEAVSWFSTALFVLATGMRPWSHVVDRFTQRTTDLHDVIHYPSPNRLSADDTHQQIEDMMKRVEDLEKSLTKAKAKLVDATEEVYEYVDEAVNAVERTVRRHERKYDKQELKVKEIEQVVESFKGKGKSPAQPQGLTISTTTKAAQTSLLNNLLPTWLTAPRIRSYPSPPPLSPSASKHSLRTLPSSSSSSLQLETIPEEDVSKYPILAQPANLPSLVLSRAGYLVTLPLRAIVRMILRRY</sequence>
<evidence type="ECO:0000256" key="1">
    <source>
        <dbReference type="SAM" id="Coils"/>
    </source>
</evidence>
<feature type="compositionally biased region" description="Polar residues" evidence="2">
    <location>
        <begin position="32"/>
        <end position="44"/>
    </location>
</feature>
<comment type="caution">
    <text evidence="4">The sequence shown here is derived from an EMBL/GenBank/DDBJ whole genome shotgun (WGS) entry which is preliminary data.</text>
</comment>
<feature type="region of interest" description="Disordered" evidence="2">
    <location>
        <begin position="32"/>
        <end position="123"/>
    </location>
</feature>
<feature type="compositionally biased region" description="Low complexity" evidence="2">
    <location>
        <begin position="412"/>
        <end position="431"/>
    </location>
</feature>
<evidence type="ECO:0000256" key="3">
    <source>
        <dbReference type="SAM" id="Phobius"/>
    </source>
</evidence>
<dbReference type="PANTHER" id="PTHR42032">
    <property type="entry name" value="YALI0E30679P"/>
    <property type="match status" value="1"/>
</dbReference>
<dbReference type="EMBL" id="MU150233">
    <property type="protein sequence ID" value="KAF9468461.1"/>
    <property type="molecule type" value="Genomic_DNA"/>
</dbReference>
<keyword evidence="3" id="KW-0472">Membrane</keyword>
<accession>A0A9P5YH01</accession>
<feature type="compositionally biased region" description="Basic and acidic residues" evidence="2">
    <location>
        <begin position="61"/>
        <end position="105"/>
    </location>
</feature>